<accession>A0A1D1XJM0</accession>
<dbReference type="AlphaFoldDB" id="A0A1D1XJM0"/>
<reference evidence="3" key="1">
    <citation type="submission" date="2015-07" db="EMBL/GenBank/DDBJ databases">
        <title>Transcriptome Assembly of Anthurium amnicola.</title>
        <authorList>
            <person name="Suzuki J."/>
        </authorList>
    </citation>
    <scope>NUCLEOTIDE SEQUENCE</scope>
</reference>
<keyword evidence="1" id="KW-0547">Nucleotide-binding</keyword>
<dbReference type="Gene3D" id="1.10.510.10">
    <property type="entry name" value="Transferase(Phosphotransferase) domain 1"/>
    <property type="match status" value="1"/>
</dbReference>
<dbReference type="PANTHER" id="PTHR47989:SF11">
    <property type="entry name" value="PROTEIN KINASE DOMAIN-CONTAINING PROTEIN"/>
    <property type="match status" value="1"/>
</dbReference>
<keyword evidence="3" id="KW-0808">Transferase</keyword>
<evidence type="ECO:0000256" key="1">
    <source>
        <dbReference type="ARBA" id="ARBA00022741"/>
    </source>
</evidence>
<sequence>SFGVVLLELVGGRPAMDAARGTTSIVAWAVPLIGAAREAEVFDPRVAPPRGGAMERAAGRMLGVAARCVSPDEERRPSMGEVVAELQHVLDRVRSPPARWWNMVIGGGLFARRSHPCMGGCAKAGGRNRNHLIHDEPEEASGGSSG</sequence>
<protein>
    <submittedName>
        <fullName evidence="3">Serine/threonine-protein kinase-like protein At3g51990</fullName>
    </submittedName>
</protein>
<dbReference type="GO" id="GO:0005524">
    <property type="term" value="F:ATP binding"/>
    <property type="evidence" value="ECO:0007669"/>
    <property type="project" value="UniProtKB-KW"/>
</dbReference>
<keyword evidence="2" id="KW-0067">ATP-binding</keyword>
<keyword evidence="3" id="KW-0418">Kinase</keyword>
<dbReference type="SUPFAM" id="SSF56112">
    <property type="entry name" value="Protein kinase-like (PK-like)"/>
    <property type="match status" value="1"/>
</dbReference>
<proteinExistence type="predicted"/>
<feature type="non-terminal residue" evidence="3">
    <location>
        <position position="1"/>
    </location>
</feature>
<gene>
    <name evidence="3" type="primary">At3g51990_2</name>
    <name evidence="3" type="ORF">g.105769</name>
</gene>
<name>A0A1D1XJM0_9ARAE</name>
<dbReference type="EMBL" id="GDJX01025374">
    <property type="protein sequence ID" value="JAT42562.1"/>
    <property type="molecule type" value="Transcribed_RNA"/>
</dbReference>
<dbReference type="GO" id="GO:0016301">
    <property type="term" value="F:kinase activity"/>
    <property type="evidence" value="ECO:0007669"/>
    <property type="project" value="UniProtKB-KW"/>
</dbReference>
<evidence type="ECO:0000256" key="2">
    <source>
        <dbReference type="ARBA" id="ARBA00022840"/>
    </source>
</evidence>
<organism evidence="3">
    <name type="scientific">Anthurium amnicola</name>
    <dbReference type="NCBI Taxonomy" id="1678845"/>
    <lineage>
        <taxon>Eukaryota</taxon>
        <taxon>Viridiplantae</taxon>
        <taxon>Streptophyta</taxon>
        <taxon>Embryophyta</taxon>
        <taxon>Tracheophyta</taxon>
        <taxon>Spermatophyta</taxon>
        <taxon>Magnoliopsida</taxon>
        <taxon>Liliopsida</taxon>
        <taxon>Araceae</taxon>
        <taxon>Pothoideae</taxon>
        <taxon>Potheae</taxon>
        <taxon>Anthurium</taxon>
    </lineage>
</organism>
<dbReference type="PANTHER" id="PTHR47989">
    <property type="entry name" value="OS01G0750732 PROTEIN"/>
    <property type="match status" value="1"/>
</dbReference>
<dbReference type="InterPro" id="IPR011009">
    <property type="entry name" value="Kinase-like_dom_sf"/>
</dbReference>
<evidence type="ECO:0000313" key="3">
    <source>
        <dbReference type="EMBL" id="JAT42562.1"/>
    </source>
</evidence>